<reference evidence="2" key="1">
    <citation type="submission" date="2024-02" db="UniProtKB">
        <authorList>
            <consortium name="WormBaseParasite"/>
        </authorList>
    </citation>
    <scope>IDENTIFICATION</scope>
</reference>
<dbReference type="WBParaSite" id="MBELARI_LOCUS9465">
    <property type="protein sequence ID" value="MBELARI_LOCUS9465"/>
    <property type="gene ID" value="MBELARI_LOCUS9465"/>
</dbReference>
<evidence type="ECO:0000313" key="2">
    <source>
        <dbReference type="WBParaSite" id="MBELARI_LOCUS9465"/>
    </source>
</evidence>
<protein>
    <submittedName>
        <fullName evidence="2">Uncharacterized protein</fullName>
    </submittedName>
</protein>
<organism evidence="1 2">
    <name type="scientific">Mesorhabditis belari</name>
    <dbReference type="NCBI Taxonomy" id="2138241"/>
    <lineage>
        <taxon>Eukaryota</taxon>
        <taxon>Metazoa</taxon>
        <taxon>Ecdysozoa</taxon>
        <taxon>Nematoda</taxon>
        <taxon>Chromadorea</taxon>
        <taxon>Rhabditida</taxon>
        <taxon>Rhabditina</taxon>
        <taxon>Rhabditomorpha</taxon>
        <taxon>Rhabditoidea</taxon>
        <taxon>Rhabditidae</taxon>
        <taxon>Mesorhabditinae</taxon>
        <taxon>Mesorhabditis</taxon>
    </lineage>
</organism>
<evidence type="ECO:0000313" key="1">
    <source>
        <dbReference type="Proteomes" id="UP000887575"/>
    </source>
</evidence>
<name>A0AAF3FQI6_9BILA</name>
<sequence>MSQSRKKISDTNKSSYPRHCDVCPSRGHPFYDASEFVHHLRNTHLTREGGSFVCRYGPNGVCPSLPLEGVNDIDYEAHLRRFHTTTAPQPKARPSNDEKAFTMARHEFFESNHNNYK</sequence>
<dbReference type="AlphaFoldDB" id="A0AAF3FQI6"/>
<dbReference type="Proteomes" id="UP000887575">
    <property type="component" value="Unassembled WGS sequence"/>
</dbReference>
<accession>A0AAF3FQI6</accession>
<keyword evidence="1" id="KW-1185">Reference proteome</keyword>
<proteinExistence type="predicted"/>